<dbReference type="VEuPathDB" id="FungiDB:CC77DRAFT_1056932"/>
<dbReference type="EMBL" id="KV441470">
    <property type="protein sequence ID" value="OAG25131.1"/>
    <property type="molecule type" value="Genomic_DNA"/>
</dbReference>
<keyword evidence="1" id="KW-0472">Membrane</keyword>
<reference evidence="2 3" key="1">
    <citation type="submission" date="2016-05" db="EMBL/GenBank/DDBJ databases">
        <title>Comparative analysis of secretome profiles of manganese(II)-oxidizing ascomycete fungi.</title>
        <authorList>
            <consortium name="DOE Joint Genome Institute"/>
            <person name="Zeiner C.A."/>
            <person name="Purvine S.O."/>
            <person name="Zink E.M."/>
            <person name="Wu S."/>
            <person name="Pasa-Tolic L."/>
            <person name="Chaput D.L."/>
            <person name="Haridas S."/>
            <person name="Grigoriev I.V."/>
            <person name="Santelli C.M."/>
            <person name="Hansel C.M."/>
        </authorList>
    </citation>
    <scope>NUCLEOTIDE SEQUENCE [LARGE SCALE GENOMIC DNA]</scope>
    <source>
        <strain evidence="2 3">SRC1lrK2f</strain>
    </source>
</reference>
<proteinExistence type="predicted"/>
<keyword evidence="1" id="KW-0812">Transmembrane</keyword>
<feature type="transmembrane region" description="Helical" evidence="1">
    <location>
        <begin position="7"/>
        <end position="27"/>
    </location>
</feature>
<dbReference type="RefSeq" id="XP_018390552.1">
    <property type="nucleotide sequence ID" value="XM_018527962.1"/>
</dbReference>
<dbReference type="AlphaFoldDB" id="A0A177E147"/>
<evidence type="ECO:0000256" key="1">
    <source>
        <dbReference type="SAM" id="Phobius"/>
    </source>
</evidence>
<dbReference type="Proteomes" id="UP000077248">
    <property type="component" value="Unassembled WGS sequence"/>
</dbReference>
<organism evidence="2 3">
    <name type="scientific">Alternaria alternata</name>
    <name type="common">Alternaria rot fungus</name>
    <name type="synonym">Torula alternata</name>
    <dbReference type="NCBI Taxonomy" id="5599"/>
    <lineage>
        <taxon>Eukaryota</taxon>
        <taxon>Fungi</taxon>
        <taxon>Dikarya</taxon>
        <taxon>Ascomycota</taxon>
        <taxon>Pezizomycotina</taxon>
        <taxon>Dothideomycetes</taxon>
        <taxon>Pleosporomycetidae</taxon>
        <taxon>Pleosporales</taxon>
        <taxon>Pleosporineae</taxon>
        <taxon>Pleosporaceae</taxon>
        <taxon>Alternaria</taxon>
        <taxon>Alternaria sect. Alternaria</taxon>
        <taxon>Alternaria alternata complex</taxon>
    </lineage>
</organism>
<name>A0A177E147_ALTAL</name>
<sequence length="143" mass="16208">MLGIHDVLGYVAKVVLTLFLSLLDLVLYFLDFLLNLEDYWSESMVEFIIFGAELNVARKTIKFNRPYLDTYRKGVVVRSIHVIGKKFDMVINGMEIADGHSNGRHRARVRGAEEWITFGSQLVVNMNDITKDVVKAGGSVDLE</sequence>
<protein>
    <submittedName>
        <fullName evidence="2">Uncharacterized protein</fullName>
    </submittedName>
</protein>
<gene>
    <name evidence="2" type="ORF">CC77DRAFT_1056932</name>
</gene>
<dbReference type="GeneID" id="29113556"/>
<keyword evidence="1" id="KW-1133">Transmembrane helix</keyword>
<accession>A0A177E147</accession>
<evidence type="ECO:0000313" key="3">
    <source>
        <dbReference type="Proteomes" id="UP000077248"/>
    </source>
</evidence>
<evidence type="ECO:0000313" key="2">
    <source>
        <dbReference type="EMBL" id="OAG25131.1"/>
    </source>
</evidence>
<keyword evidence="3" id="KW-1185">Reference proteome</keyword>
<dbReference type="KEGG" id="aalt:CC77DRAFT_1056932"/>